<protein>
    <submittedName>
        <fullName evidence="3">Uncharacterized protein</fullName>
    </submittedName>
</protein>
<organism evidence="3 4">
    <name type="scientific">Xylanibacter ruminicola</name>
    <name type="common">Prevotella ruminicola</name>
    <dbReference type="NCBI Taxonomy" id="839"/>
    <lineage>
        <taxon>Bacteria</taxon>
        <taxon>Pseudomonadati</taxon>
        <taxon>Bacteroidota</taxon>
        <taxon>Bacteroidia</taxon>
        <taxon>Bacteroidales</taxon>
        <taxon>Prevotellaceae</taxon>
        <taxon>Xylanibacter</taxon>
    </lineage>
</organism>
<dbReference type="Proteomes" id="UP000887097">
    <property type="component" value="Unassembled WGS sequence"/>
</dbReference>
<name>A0AA37MM84_XYLRU</name>
<dbReference type="EMBL" id="BPTT01000001">
    <property type="protein sequence ID" value="GJG34656.1"/>
    <property type="molecule type" value="Genomic_DNA"/>
</dbReference>
<feature type="signal peptide" evidence="2">
    <location>
        <begin position="1"/>
        <end position="25"/>
    </location>
</feature>
<evidence type="ECO:0000313" key="4">
    <source>
        <dbReference type="Proteomes" id="UP000887097"/>
    </source>
</evidence>
<keyword evidence="2" id="KW-0732">Signal</keyword>
<gene>
    <name evidence="3" type="ORF">PRMUPPPA20_27650</name>
</gene>
<feature type="region of interest" description="Disordered" evidence="1">
    <location>
        <begin position="281"/>
        <end position="311"/>
    </location>
</feature>
<accession>A0AA37MM84</accession>
<reference evidence="3" key="1">
    <citation type="submission" date="2021-08" db="EMBL/GenBank/DDBJ databases">
        <title>Prevotella lacticifex sp. nov., isolated from rumen of cow.</title>
        <authorList>
            <person name="Shinkai T."/>
            <person name="Ikeyama N."/>
            <person name="Kumagai M."/>
            <person name="Ohmori H."/>
            <person name="Sakamoto M."/>
            <person name="Ohkuma M."/>
            <person name="Mitsumori M."/>
        </authorList>
    </citation>
    <scope>NUCLEOTIDE SEQUENCE</scope>
    <source>
        <strain evidence="3">JCM 8259</strain>
    </source>
</reference>
<dbReference type="AlphaFoldDB" id="A0AA37MM84"/>
<evidence type="ECO:0000313" key="3">
    <source>
        <dbReference type="EMBL" id="GJG34656.1"/>
    </source>
</evidence>
<feature type="compositionally biased region" description="Acidic residues" evidence="1">
    <location>
        <begin position="289"/>
        <end position="311"/>
    </location>
</feature>
<evidence type="ECO:0000256" key="2">
    <source>
        <dbReference type="SAM" id="SignalP"/>
    </source>
</evidence>
<dbReference type="GeneID" id="31501786"/>
<feature type="chain" id="PRO_5041384131" evidence="2">
    <location>
        <begin position="26"/>
        <end position="1280"/>
    </location>
</feature>
<comment type="caution">
    <text evidence="3">The sequence shown here is derived from an EMBL/GenBank/DDBJ whole genome shotgun (WGS) entry which is preliminary data.</text>
</comment>
<dbReference type="RefSeq" id="WP_143040119.1">
    <property type="nucleotide sequence ID" value="NZ_BPTT01000001.1"/>
</dbReference>
<evidence type="ECO:0000256" key="1">
    <source>
        <dbReference type="SAM" id="MobiDB-lite"/>
    </source>
</evidence>
<sequence length="1280" mass="144371">MTQIRRYLKTLLTALALLMPLGAWASGDSKKALIDMDFKLKEFNVNDGEGWGGFSGKAHFWATNDEFIITIPAQTVTRKTNYEVYTAKLPAITVKGKCKVERATYGGSPHFALLPVGNVTVSPTNLHFDIAVKIDGTETGYKATKDYVLSASQEPWFETAGIIRFFINAGFTSNGSVNIGLKWDKLTRKPLTGTTLADYHNPDVIEYKWGEYDGALSGQYLYISGEVEEVKVSEGDITASAEDDTDAPDQKGPWGTAIPIAVGAGIIGYLTHLINKLRKRRKANAKDQQDEDNSDDNDDDEEDDDEEEPDQLEMKFYKDFDGTLISGDVAQRVSACIVRHPAKGGEWVDENLTRQIEITSADNYLEVEDDGMVNGWRSCFVSAPQDDNPPEEGVVKFRLSVDRGTYTNRVHFRIEKGEIQFGQENLTIPAQYESVLELPFLVPGFEGENGVTAYITDSEGNEGDYGVDVYWDDQKKHHFARILDNVKDPAKDEGIPGQYLTYTLHVEAKNDRGTKLEGTLPVLRFYMGLAVEFKDKGEIGCYITKYDPMKHRTRPELRIKAGGKQYMSQENQAILTLYDYDISRNTLLKISPIPLRKDGFTVKAKDESKQEFVDKLGLQMEALTDRCDEGRLCLIRSLKGVLDAPNRIDAECIIKVEYQGPNNPEPKIYTCTHAIRLASQPRREVLDMNSAEAFMKEDQHTYDRLMHIIESVVQTGQLNRMFPLVKYTEMQIEGYDATYGYDKRNVNRIRSTYARLVMGDIGGVDEELPPELGIKDELEWWFEAIKQVEKDIGFIGRIVAGVGSWGLSELIFMPVDFAEEIREYVYDKNGDSMLKMFWIGIKNGAFMVLGATGAASTIKAKNLTRQGMREAIQNAKKGFEKPYNTLKGWLLRESAEKSLEATRRASSVAEMRLNAAKNAPRLPGDLNLDKAMATGRANAAEKVKNLRAAIEMAEQNGEWTNVALKNRLILEVQGDKQAMYMLKNASSKYDVVRKELNGTLKNIYEITDAKSIAELSKKYPGRKIQVMNATSSKADMLASGKTITMDRDITYYFVDENNVTHYLPHEEVVEVYNRNFYETTRRFTSKSNVIADSSASSAEVYGRYAKGKDQTVIQDVLHDNESFGIDWEKLADKSRHGEALTNPTKVGDAMTFKGYDRFQSAEKLLQEAETITNEAERLLVQSEAVNEYMEGLRQMAKEFNNFVKPYDIARYKVNGTSMIPQHMREAVEMVEDMFKAGSTVSIDQIQRAFRSMNYSFYQFADDMGACMKRITTAKSWEIAK</sequence>
<proteinExistence type="predicted"/>